<organism evidence="1 2">
    <name type="scientific">Timema podura</name>
    <name type="common">Walking stick</name>
    <dbReference type="NCBI Taxonomy" id="61482"/>
    <lineage>
        <taxon>Eukaryota</taxon>
        <taxon>Metazoa</taxon>
        <taxon>Ecdysozoa</taxon>
        <taxon>Arthropoda</taxon>
        <taxon>Hexapoda</taxon>
        <taxon>Insecta</taxon>
        <taxon>Pterygota</taxon>
        <taxon>Neoptera</taxon>
        <taxon>Polyneoptera</taxon>
        <taxon>Phasmatodea</taxon>
        <taxon>Timematodea</taxon>
        <taxon>Timematoidea</taxon>
        <taxon>Timematidae</taxon>
        <taxon>Timema</taxon>
    </lineage>
</organism>
<gene>
    <name evidence="1" type="ORF">TPAB3V08_LOCUS11688</name>
</gene>
<proteinExistence type="predicted"/>
<dbReference type="PANTHER" id="PTHR12811:SF0">
    <property type="entry name" value="VACUOLAR PROTEIN SORTING-ASSOCIATED PROTEIN 16 HOMOLOG"/>
    <property type="match status" value="1"/>
</dbReference>
<feature type="non-terminal residue" evidence="1">
    <location>
        <position position="1"/>
    </location>
</feature>
<protein>
    <submittedName>
        <fullName evidence="1">Uncharacterized protein</fullName>
    </submittedName>
</protein>
<evidence type="ECO:0000313" key="2">
    <source>
        <dbReference type="Proteomes" id="UP001153148"/>
    </source>
</evidence>
<reference evidence="1" key="1">
    <citation type="submission" date="2021-03" db="EMBL/GenBank/DDBJ databases">
        <authorList>
            <person name="Tran Van P."/>
        </authorList>
    </citation>
    <scope>NUCLEOTIDE SEQUENCE</scope>
</reference>
<sequence length="80" mass="9323">AAQFGKSFVPDIDSEPYVKMCRTLRVLNAVRNLRIGVPLTITQLQHLSFQVLLDRLVVRRHFYLAIQIAKYLRMPDRRGV</sequence>
<dbReference type="PANTHER" id="PTHR12811">
    <property type="entry name" value="VACUOLAR PROTEIN SORTING VPS16"/>
    <property type="match status" value="1"/>
</dbReference>
<keyword evidence="2" id="KW-1185">Reference proteome</keyword>
<dbReference type="InterPro" id="IPR016534">
    <property type="entry name" value="VPS16"/>
</dbReference>
<dbReference type="Proteomes" id="UP001153148">
    <property type="component" value="Unassembled WGS sequence"/>
</dbReference>
<dbReference type="EMBL" id="CAJPIN010036569">
    <property type="protein sequence ID" value="CAG2064744.1"/>
    <property type="molecule type" value="Genomic_DNA"/>
</dbReference>
<name>A0ABN7PF54_TIMPD</name>
<evidence type="ECO:0000313" key="1">
    <source>
        <dbReference type="EMBL" id="CAG2064744.1"/>
    </source>
</evidence>
<accession>A0ABN7PF54</accession>
<comment type="caution">
    <text evidence="1">The sequence shown here is derived from an EMBL/GenBank/DDBJ whole genome shotgun (WGS) entry which is preliminary data.</text>
</comment>